<dbReference type="SMART" id="SM00181">
    <property type="entry name" value="EGF"/>
    <property type="match status" value="5"/>
</dbReference>
<dbReference type="PANTHER" id="PTHR46376">
    <property type="entry name" value="LEUCINE-ZIPPER-LIKE TRANSCRIPTIONAL REGULATOR 1"/>
    <property type="match status" value="1"/>
</dbReference>
<feature type="transmembrane region" description="Helical" evidence="13">
    <location>
        <begin position="1120"/>
        <end position="1144"/>
    </location>
</feature>
<dbReference type="InterPro" id="IPR051568">
    <property type="entry name" value="LZTR1/Attractin"/>
</dbReference>
<keyword evidence="4 13" id="KW-0812">Transmembrane</keyword>
<feature type="disulfide bond" evidence="12">
    <location>
        <begin position="916"/>
        <end position="925"/>
    </location>
</feature>
<dbReference type="SUPFAM" id="SSF57196">
    <property type="entry name" value="EGF/Laminin"/>
    <property type="match status" value="1"/>
</dbReference>
<dbReference type="InterPro" id="IPR016201">
    <property type="entry name" value="PSI"/>
</dbReference>
<dbReference type="Pfam" id="PF24972">
    <property type="entry name" value="GBD_ATRN"/>
    <property type="match status" value="1"/>
</dbReference>
<dbReference type="Pfam" id="PF24973">
    <property type="entry name" value="EGF_LMN_ATRN"/>
    <property type="match status" value="1"/>
</dbReference>
<proteinExistence type="predicted"/>
<dbReference type="InterPro" id="IPR000742">
    <property type="entry name" value="EGF"/>
</dbReference>
<feature type="domain" description="CUB" evidence="15">
    <location>
        <begin position="74"/>
        <end position="184"/>
    </location>
</feature>
<keyword evidence="2" id="KW-0880">Kelch repeat</keyword>
<keyword evidence="5 14" id="KW-0732">Signal</keyword>
<dbReference type="PANTHER" id="PTHR46376:SF2">
    <property type="entry name" value="DISTRACTED, ISOFORM B"/>
    <property type="match status" value="1"/>
</dbReference>
<evidence type="ECO:0000256" key="6">
    <source>
        <dbReference type="ARBA" id="ARBA00022737"/>
    </source>
</evidence>
<evidence type="ECO:0000256" key="4">
    <source>
        <dbReference type="ARBA" id="ARBA00022692"/>
    </source>
</evidence>
<keyword evidence="6" id="KW-0677">Repeat</keyword>
<evidence type="ECO:0000256" key="10">
    <source>
        <dbReference type="ARBA" id="ARBA00023180"/>
    </source>
</evidence>
<dbReference type="Proteomes" id="UP001177023">
    <property type="component" value="Unassembled WGS sequence"/>
</dbReference>
<organism evidence="17 18">
    <name type="scientific">Mesorhabditis spiculigera</name>
    <dbReference type="NCBI Taxonomy" id="96644"/>
    <lineage>
        <taxon>Eukaryota</taxon>
        <taxon>Metazoa</taxon>
        <taxon>Ecdysozoa</taxon>
        <taxon>Nematoda</taxon>
        <taxon>Chromadorea</taxon>
        <taxon>Rhabditida</taxon>
        <taxon>Rhabditina</taxon>
        <taxon>Rhabditomorpha</taxon>
        <taxon>Rhabditoidea</taxon>
        <taxon>Rhabditidae</taxon>
        <taxon>Mesorhabditinae</taxon>
        <taxon>Mesorhabditis</taxon>
    </lineage>
</organism>
<dbReference type="Pfam" id="PF01437">
    <property type="entry name" value="PSI"/>
    <property type="match status" value="1"/>
</dbReference>
<evidence type="ECO:0008006" key="19">
    <source>
        <dbReference type="Google" id="ProtNLM"/>
    </source>
</evidence>
<dbReference type="InterPro" id="IPR056863">
    <property type="entry name" value="LMN_ATRN_NET-like_EGF"/>
</dbReference>
<comment type="caution">
    <text evidence="12">Lacks conserved residue(s) required for the propagation of feature annotation.</text>
</comment>
<evidence type="ECO:0000256" key="5">
    <source>
        <dbReference type="ARBA" id="ARBA00022729"/>
    </source>
</evidence>
<dbReference type="InterPro" id="IPR002049">
    <property type="entry name" value="LE_dom"/>
</dbReference>
<evidence type="ECO:0000256" key="11">
    <source>
        <dbReference type="ARBA" id="ARBA00023292"/>
    </source>
</evidence>
<dbReference type="PROSITE" id="PS01248">
    <property type="entry name" value="EGF_LAM_1"/>
    <property type="match status" value="1"/>
</dbReference>
<dbReference type="InterPro" id="IPR056737">
    <property type="entry name" value="Beta-prop_ATRN-MKLN-like"/>
</dbReference>
<feature type="domain" description="Laminin EGF-like" evidence="16">
    <location>
        <begin position="892"/>
        <end position="944"/>
    </location>
</feature>
<dbReference type="Gene3D" id="2.60.120.290">
    <property type="entry name" value="Spermadhesin, CUB domain"/>
    <property type="match status" value="1"/>
</dbReference>
<reference evidence="17" key="1">
    <citation type="submission" date="2023-06" db="EMBL/GenBank/DDBJ databases">
        <authorList>
            <person name="Delattre M."/>
        </authorList>
    </citation>
    <scope>NUCLEOTIDE SEQUENCE</scope>
    <source>
        <strain evidence="17">AF72</strain>
    </source>
</reference>
<feature type="chain" id="PRO_5041274471" description="Attractin" evidence="14">
    <location>
        <begin position="32"/>
        <end position="1270"/>
    </location>
</feature>
<dbReference type="PROSITE" id="PS01180">
    <property type="entry name" value="CUB"/>
    <property type="match status" value="1"/>
</dbReference>
<protein>
    <recommendedName>
        <fullName evidence="19">Attractin</fullName>
    </recommendedName>
</protein>
<dbReference type="FunFam" id="2.10.25.10:FF:000188">
    <property type="entry name" value="Laminin subunit gamma 2"/>
    <property type="match status" value="1"/>
</dbReference>
<evidence type="ECO:0000259" key="15">
    <source>
        <dbReference type="PROSITE" id="PS01180"/>
    </source>
</evidence>
<dbReference type="CDD" id="cd00041">
    <property type="entry name" value="CUB"/>
    <property type="match status" value="1"/>
</dbReference>
<comment type="subcellular location">
    <subcellularLocation>
        <location evidence="1">Membrane</location>
        <topology evidence="1">Single-pass membrane protein</topology>
    </subcellularLocation>
</comment>
<evidence type="ECO:0000256" key="1">
    <source>
        <dbReference type="ARBA" id="ARBA00004167"/>
    </source>
</evidence>
<evidence type="ECO:0000256" key="13">
    <source>
        <dbReference type="SAM" id="Phobius"/>
    </source>
</evidence>
<evidence type="ECO:0000313" key="17">
    <source>
        <dbReference type="EMBL" id="CAJ0574978.1"/>
    </source>
</evidence>
<dbReference type="InterPro" id="IPR000859">
    <property type="entry name" value="CUB_dom"/>
</dbReference>
<evidence type="ECO:0000256" key="12">
    <source>
        <dbReference type="PROSITE-ProRule" id="PRU00460"/>
    </source>
</evidence>
<dbReference type="GO" id="GO:0005794">
    <property type="term" value="C:Golgi apparatus"/>
    <property type="evidence" value="ECO:0007669"/>
    <property type="project" value="TreeGrafter"/>
</dbReference>
<feature type="signal peptide" evidence="14">
    <location>
        <begin position="1"/>
        <end position="31"/>
    </location>
</feature>
<dbReference type="PROSITE" id="PS00022">
    <property type="entry name" value="EGF_1"/>
    <property type="match status" value="2"/>
</dbReference>
<comment type="caution">
    <text evidence="17">The sequence shown here is derived from an EMBL/GenBank/DDBJ whole genome shotgun (WGS) entry which is preliminary data.</text>
</comment>
<dbReference type="InterPro" id="IPR056732">
    <property type="entry name" value="GBD_ATRN"/>
</dbReference>
<dbReference type="CDD" id="cd00055">
    <property type="entry name" value="EGF_Lam"/>
    <property type="match status" value="2"/>
</dbReference>
<dbReference type="GO" id="GO:0005604">
    <property type="term" value="C:basement membrane"/>
    <property type="evidence" value="ECO:0007669"/>
    <property type="project" value="UniProtKB-ARBA"/>
</dbReference>
<keyword evidence="8 13" id="KW-0472">Membrane</keyword>
<evidence type="ECO:0000259" key="16">
    <source>
        <dbReference type="PROSITE" id="PS50027"/>
    </source>
</evidence>
<name>A0AA36CTD8_9BILA</name>
<dbReference type="InterPro" id="IPR015915">
    <property type="entry name" value="Kelch-typ_b-propeller"/>
</dbReference>
<dbReference type="SMART" id="SM00180">
    <property type="entry name" value="EGF_Lam"/>
    <property type="match status" value="2"/>
</dbReference>
<dbReference type="Gene3D" id="2.120.10.80">
    <property type="entry name" value="Kelch-type beta propeller"/>
    <property type="match status" value="2"/>
</dbReference>
<dbReference type="GO" id="GO:0016020">
    <property type="term" value="C:membrane"/>
    <property type="evidence" value="ECO:0007669"/>
    <property type="project" value="UniProtKB-SubCell"/>
</dbReference>
<keyword evidence="10" id="KW-0325">Glycoprotein</keyword>
<dbReference type="AlphaFoldDB" id="A0AA36CTD8"/>
<evidence type="ECO:0000256" key="14">
    <source>
        <dbReference type="SAM" id="SignalP"/>
    </source>
</evidence>
<keyword evidence="3" id="KW-0245">EGF-like domain</keyword>
<keyword evidence="18" id="KW-1185">Reference proteome</keyword>
<dbReference type="PROSITE" id="PS51257">
    <property type="entry name" value="PROKAR_LIPOPROTEIN"/>
    <property type="match status" value="1"/>
</dbReference>
<dbReference type="Pfam" id="PF24981">
    <property type="entry name" value="Beta-prop_ATRN-LZTR1"/>
    <property type="match status" value="1"/>
</dbReference>
<dbReference type="PROSITE" id="PS01186">
    <property type="entry name" value="EGF_2"/>
    <property type="match status" value="2"/>
</dbReference>
<keyword evidence="7 13" id="KW-1133">Transmembrane helix</keyword>
<evidence type="ECO:0000256" key="2">
    <source>
        <dbReference type="ARBA" id="ARBA00022441"/>
    </source>
</evidence>
<feature type="disulfide bond" evidence="12">
    <location>
        <begin position="928"/>
        <end position="942"/>
    </location>
</feature>
<dbReference type="InterPro" id="IPR002165">
    <property type="entry name" value="Plexin_repeat"/>
</dbReference>
<gene>
    <name evidence="17" type="ORF">MSPICULIGERA_LOCUS13298</name>
</gene>
<dbReference type="Pfam" id="PF00053">
    <property type="entry name" value="EGF_laminin"/>
    <property type="match status" value="1"/>
</dbReference>
<evidence type="ECO:0000256" key="3">
    <source>
        <dbReference type="ARBA" id="ARBA00022536"/>
    </source>
</evidence>
<evidence type="ECO:0000256" key="8">
    <source>
        <dbReference type="ARBA" id="ARBA00023136"/>
    </source>
</evidence>
<evidence type="ECO:0000256" key="7">
    <source>
        <dbReference type="ARBA" id="ARBA00022989"/>
    </source>
</evidence>
<dbReference type="PROSITE" id="PS50027">
    <property type="entry name" value="EGF_LAM_2"/>
    <property type="match status" value="1"/>
</dbReference>
<accession>A0AA36CTD8</accession>
<dbReference type="InterPro" id="IPR035914">
    <property type="entry name" value="Sperma_CUB_dom_sf"/>
</dbReference>
<dbReference type="SMART" id="SM00042">
    <property type="entry name" value="CUB"/>
    <property type="match status" value="1"/>
</dbReference>
<dbReference type="EMBL" id="CATQJA010002635">
    <property type="protein sequence ID" value="CAJ0574978.1"/>
    <property type="molecule type" value="Genomic_DNA"/>
</dbReference>
<dbReference type="SMART" id="SM00423">
    <property type="entry name" value="PSI"/>
    <property type="match status" value="3"/>
</dbReference>
<feature type="non-terminal residue" evidence="17">
    <location>
        <position position="1270"/>
    </location>
</feature>
<dbReference type="SUPFAM" id="SSF117281">
    <property type="entry name" value="Kelch motif"/>
    <property type="match status" value="1"/>
</dbReference>
<dbReference type="SUPFAM" id="SSF49854">
    <property type="entry name" value="Spermadhesin, CUB domain"/>
    <property type="match status" value="1"/>
</dbReference>
<keyword evidence="9 12" id="KW-1015">Disulfide bond</keyword>
<evidence type="ECO:0000256" key="9">
    <source>
        <dbReference type="ARBA" id="ARBA00023157"/>
    </source>
</evidence>
<sequence length="1270" mass="140657">MRPAGGRCAPDLPCISLLLFLGCFCSTLVLAHSEVRFDLEKALTHDCPGCYNGACVNGSCVCVPGWIGKQCDQCFGRIKITNQSTEILDGPKSYQSLQKCTWIVENEAATLPTTFRFNSFTTECGWDFLYIYNGKGVYQEQLAALCGKMEKPIELMAPSGNAVLYFVTDMAANYPGFNISFEFDRCPYNCNDHGTCKVDGCHCEDGYSGSSCETAHCVADENPGPCLNKGFCDSGKCNCTSGYHGMYCQQPIALPIWNPVVVTGETTVQRASHASIVDGLGDDNDVIWTVGGYGFSGVKQDMIVTFNLSTRAWTPIQLADEGSHQPENRYDHTVVKYKNQLYMFGGVKEGKEVTSELWVFHMASRTWELVFHGNNTNLEVPPWAVAGHTAHVVKQKMYVIFGYNPLLQQLPHVQVYDFEEKQWTHTEYQTYGRFGHASILVEDVPEPYILIHGGKPLHSNISDDLIQLKLTGEMKKLSSNPPNRLMLHRAVYFNNLMILTGGNIADDCFNEEMMIYDIACESWVQPDRTSFKQPELARYGHTAVVAGKEKIYVIGGFNGTMRANIIEFHAAKCHSASRPEECQNINGGVRCVYIDSKCQKYDNTRSVKPDFIAVVKNERRANGVYCPESKLKNVPVCGEQKDCVACTSQNGCGWCPTENQCLPSDELCLDTQAILTTWEKCAAAVSAAGSPRPCAMAHNCYSCKLLPHCNWYIDAARPQCITVEEEAFLLNERRAKELDNLTKIGSGFPKTPHFYPLPLPQTPNVTLCTLAGQAACEEATSCSDCMDEEQRKGCMWCPSTERCINQEAYTIAFAYGQCQSWVNEASKCGRESATCQDHKTCQECQSQPGCGWIDDGSETGLGDCVQGSDNGPRNSSIEVADGQWFFTACPACQCNGHATCEKPARSDQKTLQCKACSNNTTGEHCRYCAPGFFGDARNGGTCKLCECNGQAEDCDNETGACYCMTKGVVGEHCDRCDTKYIGNVTAGDICKYELAVDFIFTFKLKNDNQDKHVNEIFLFSTPYKRDTDVTFQIHCENGTAQVALNLTSNIFDGHLGFGHTKQMMVHTTCDSKGLRRVYLANDPGYAFGTDANTTFYVKVSNFTTPITIQVSFAQSPPINWVLFFVIFAACFIVLLVVAGLLWMIKLRIEVYRRNQNRINEIEHMASRPFSSVRLELTNPYTNSIATPISIEPCAGYKAGVYTLAVRLPTGGRQTTPNGTSGLAVASALCMLTPSQLGVLTAPDNSDNRNNRKRHFRSFIPFLRNNSETQM</sequence>
<keyword evidence="11 12" id="KW-0424">Laminin EGF-like domain</keyword>
<dbReference type="Gene3D" id="2.10.25.10">
    <property type="entry name" value="Laminin"/>
    <property type="match status" value="2"/>
</dbReference>
<evidence type="ECO:0000313" key="18">
    <source>
        <dbReference type="Proteomes" id="UP001177023"/>
    </source>
</evidence>
<dbReference type="Pfam" id="PF00431">
    <property type="entry name" value="CUB"/>
    <property type="match status" value="1"/>
</dbReference>